<reference evidence="3" key="2">
    <citation type="submission" date="2022-09" db="EMBL/GenBank/DDBJ databases">
        <title>Biosynthetic gene clusters of Dactylosporangioum fulvum.</title>
        <authorList>
            <person name="Caradec T."/>
        </authorList>
    </citation>
    <scope>NUCLEOTIDE SEQUENCE</scope>
    <source>
        <strain evidence="3">NRRL B-16292</strain>
    </source>
</reference>
<dbReference type="RefSeq" id="WP_259861552.1">
    <property type="nucleotide sequence ID" value="NZ_BAAAST010000010.1"/>
</dbReference>
<feature type="transmembrane region" description="Helical" evidence="2">
    <location>
        <begin position="78"/>
        <end position="99"/>
    </location>
</feature>
<keyword evidence="4" id="KW-1185">Reference proteome</keyword>
<evidence type="ECO:0000256" key="2">
    <source>
        <dbReference type="SAM" id="Phobius"/>
    </source>
</evidence>
<protein>
    <submittedName>
        <fullName evidence="3">Uncharacterized protein</fullName>
    </submittedName>
</protein>
<feature type="compositionally biased region" description="Pro residues" evidence="1">
    <location>
        <begin position="128"/>
        <end position="147"/>
    </location>
</feature>
<name>A0ABY5W3E4_9ACTN</name>
<keyword evidence="2" id="KW-0472">Membrane</keyword>
<evidence type="ECO:0000313" key="4">
    <source>
        <dbReference type="Proteomes" id="UP001059617"/>
    </source>
</evidence>
<accession>A0ABY5W3E4</accession>
<feature type="compositionally biased region" description="Basic and acidic residues" evidence="1">
    <location>
        <begin position="112"/>
        <end position="126"/>
    </location>
</feature>
<reference evidence="3" key="1">
    <citation type="submission" date="2021-04" db="EMBL/GenBank/DDBJ databases">
        <authorList>
            <person name="Hartkoorn R.C."/>
            <person name="Beaudoing E."/>
            <person name="Hot D."/>
        </authorList>
    </citation>
    <scope>NUCLEOTIDE SEQUENCE</scope>
    <source>
        <strain evidence="3">NRRL B-16292</strain>
    </source>
</reference>
<feature type="region of interest" description="Disordered" evidence="1">
    <location>
        <begin position="20"/>
        <end position="69"/>
    </location>
</feature>
<sequence>MTEQRSPWAEPDTQIVVEPVRPSPAVQRPVDEPRAASGYRSGNVSGLGVPPVVPPPDVLIGGPDDDDPIRRNKRIMKWLGGGAIAVVVIGLVIVLALVMTNNATTPGGIFADKPDSPSDTRPELARRCPPPSIPPERPNQQVPPAPAGPRTVDEEAGISYKQYGNPWSPWDAAWVDRGELKVTYRVGQHFVTEPNYGGGGSDYHATILSGHVPAAVNDGLVLDLKCIGDQIAADVRVSFYPDNNQLEPIEAKDLELGGRPARLIKFRLHFSQPGLKAKSELVSIALIDVGRVEAAILYVSIPDTHRQFDQVADEAPESIRPI</sequence>
<evidence type="ECO:0000313" key="3">
    <source>
        <dbReference type="EMBL" id="UWP83749.1"/>
    </source>
</evidence>
<dbReference type="EMBL" id="CP073720">
    <property type="protein sequence ID" value="UWP83749.1"/>
    <property type="molecule type" value="Genomic_DNA"/>
</dbReference>
<organism evidence="3 4">
    <name type="scientific">Dactylosporangium fulvum</name>
    <dbReference type="NCBI Taxonomy" id="53359"/>
    <lineage>
        <taxon>Bacteria</taxon>
        <taxon>Bacillati</taxon>
        <taxon>Actinomycetota</taxon>
        <taxon>Actinomycetes</taxon>
        <taxon>Micromonosporales</taxon>
        <taxon>Micromonosporaceae</taxon>
        <taxon>Dactylosporangium</taxon>
    </lineage>
</organism>
<keyword evidence="2" id="KW-0812">Transmembrane</keyword>
<gene>
    <name evidence="3" type="ORF">Dfulv_05640</name>
</gene>
<dbReference type="Proteomes" id="UP001059617">
    <property type="component" value="Chromosome"/>
</dbReference>
<feature type="region of interest" description="Disordered" evidence="1">
    <location>
        <begin position="105"/>
        <end position="152"/>
    </location>
</feature>
<proteinExistence type="predicted"/>
<evidence type="ECO:0000256" key="1">
    <source>
        <dbReference type="SAM" id="MobiDB-lite"/>
    </source>
</evidence>
<keyword evidence="2" id="KW-1133">Transmembrane helix</keyword>